<dbReference type="Proteomes" id="UP000264002">
    <property type="component" value="Unassembled WGS sequence"/>
</dbReference>
<proteinExistence type="predicted"/>
<accession>A0A372MIG1</accession>
<evidence type="ECO:0000313" key="2">
    <source>
        <dbReference type="Proteomes" id="UP000264002"/>
    </source>
</evidence>
<keyword evidence="2" id="KW-1185">Reference proteome</keyword>
<organism evidence="1 2">
    <name type="scientific">Sphaerochaeta halotolerans</name>
    <dbReference type="NCBI Taxonomy" id="2293840"/>
    <lineage>
        <taxon>Bacteria</taxon>
        <taxon>Pseudomonadati</taxon>
        <taxon>Spirochaetota</taxon>
        <taxon>Spirochaetia</taxon>
        <taxon>Spirochaetales</taxon>
        <taxon>Sphaerochaetaceae</taxon>
        <taxon>Sphaerochaeta</taxon>
    </lineage>
</organism>
<protein>
    <submittedName>
        <fullName evidence="1">Uncharacterized protein</fullName>
    </submittedName>
</protein>
<sequence>MASKNLELIGMSIKDFTNLLNASKEDREILFREAHLIPTYKKLDELSLASVFLSSLTMIEEFRNLFCKEIGLSRIGYLKAYTEVSFPKTTIYDESSIKKGPLRVDGLLLQIAGGKIKDGVLFEMKMGSQEVNSRQINTYLNLAKELKIPRLVSISNQFVPSPTDYPVEIQRTNSVSLYHFSWRYIITLGSILLTDNDLNISDPDQVKIMREVMSFFNHPNAAVNTFDSMSREWSELVEGVRARKEFSKNNPCLAVAIQDWIQEEQDLALKMSDKLGVMVDCNKRQYKTMQERVEAEKRQIIEKEILESQFRIKNAVSTLNVQAYLGTRRVVCCVEVRIPQDKKTASARLNWLKRQIDACKLKDEKTFSSIESGLWLNAMVKGRMANPKELYSSYEQLLEESKNCDVKSVRISYEKDLAARFTQNKKFIEEYEKLVLAFYSVLVQNLKNWEETPPKMNIREAVELASSEANIDFTKNSTIPTTPS</sequence>
<dbReference type="AlphaFoldDB" id="A0A372MIG1"/>
<name>A0A372MIG1_9SPIR</name>
<reference evidence="2" key="1">
    <citation type="submission" date="2018-08" db="EMBL/GenBank/DDBJ databases">
        <authorList>
            <person name="Grouzdev D.S."/>
            <person name="Krutkina M.S."/>
        </authorList>
    </citation>
    <scope>NUCLEOTIDE SEQUENCE [LARGE SCALE GENOMIC DNA]</scope>
    <source>
        <strain evidence="2">4-11</strain>
    </source>
</reference>
<reference evidence="1 2" key="2">
    <citation type="submission" date="2018-09" db="EMBL/GenBank/DDBJ databases">
        <title>Genome of Sphaerochaeta halotolerans strain 4-11.</title>
        <authorList>
            <person name="Nazina T.N."/>
            <person name="Sokolova D.S."/>
        </authorList>
    </citation>
    <scope>NUCLEOTIDE SEQUENCE [LARGE SCALE GENOMIC DNA]</scope>
    <source>
        <strain evidence="1 2">4-11</strain>
    </source>
</reference>
<dbReference type="EMBL" id="QUWK01000006">
    <property type="protein sequence ID" value="RFU94960.1"/>
    <property type="molecule type" value="Genomic_DNA"/>
</dbReference>
<gene>
    <name evidence="1" type="ORF">DYP60_06980</name>
</gene>
<evidence type="ECO:0000313" key="1">
    <source>
        <dbReference type="EMBL" id="RFU94960.1"/>
    </source>
</evidence>
<comment type="caution">
    <text evidence="1">The sequence shown here is derived from an EMBL/GenBank/DDBJ whole genome shotgun (WGS) entry which is preliminary data.</text>
</comment>
<dbReference type="RefSeq" id="WP_117330170.1">
    <property type="nucleotide sequence ID" value="NZ_QUWK01000006.1"/>
</dbReference>